<dbReference type="WBParaSite" id="Minc3s00160g06391">
    <property type="protein sequence ID" value="Minc3s00160g06391"/>
    <property type="gene ID" value="Minc3s00160g06391"/>
</dbReference>
<proteinExistence type="predicted"/>
<evidence type="ECO:0000313" key="1">
    <source>
        <dbReference type="Proteomes" id="UP000887563"/>
    </source>
</evidence>
<name>A0A914KXI9_MELIC</name>
<accession>A0A914KXI9</accession>
<reference evidence="2" key="1">
    <citation type="submission" date="2022-11" db="UniProtKB">
        <authorList>
            <consortium name="WormBaseParasite"/>
        </authorList>
    </citation>
    <scope>IDENTIFICATION</scope>
</reference>
<protein>
    <submittedName>
        <fullName evidence="2">Uncharacterized protein</fullName>
    </submittedName>
</protein>
<sequence length="165" mass="18971">MCPKCPPSTKIYASNRYLNLPTMVAHSSTIIESQPICNPVFHNRQNHKELLPRNGLDSKMAQKCRFPQSVMVWAGICATGSLGTKTMDPWAQQQWCWPELVPLHPWAQQHFGKTKFTLQQNWAPSHWAKTMIDLCEELFPDFWGKDIWPSNSTDLNAMDTQFGHD</sequence>
<organism evidence="1 2">
    <name type="scientific">Meloidogyne incognita</name>
    <name type="common">Southern root-knot nematode worm</name>
    <name type="synonym">Oxyuris incognita</name>
    <dbReference type="NCBI Taxonomy" id="6306"/>
    <lineage>
        <taxon>Eukaryota</taxon>
        <taxon>Metazoa</taxon>
        <taxon>Ecdysozoa</taxon>
        <taxon>Nematoda</taxon>
        <taxon>Chromadorea</taxon>
        <taxon>Rhabditida</taxon>
        <taxon>Tylenchina</taxon>
        <taxon>Tylenchomorpha</taxon>
        <taxon>Tylenchoidea</taxon>
        <taxon>Meloidogynidae</taxon>
        <taxon>Meloidogyninae</taxon>
        <taxon>Meloidogyne</taxon>
        <taxon>Meloidogyne incognita group</taxon>
    </lineage>
</organism>
<dbReference type="PANTHER" id="PTHR46068:SF1">
    <property type="entry name" value="TRANSPOSASE IS30-LIKE HTH DOMAIN-CONTAINING PROTEIN"/>
    <property type="match status" value="1"/>
</dbReference>
<dbReference type="Proteomes" id="UP000887563">
    <property type="component" value="Unplaced"/>
</dbReference>
<dbReference type="GO" id="GO:0003676">
    <property type="term" value="F:nucleic acid binding"/>
    <property type="evidence" value="ECO:0007669"/>
    <property type="project" value="InterPro"/>
</dbReference>
<evidence type="ECO:0000313" key="2">
    <source>
        <dbReference type="WBParaSite" id="Minc3s00160g06391"/>
    </source>
</evidence>
<dbReference type="PANTHER" id="PTHR46068">
    <property type="entry name" value="PROTEIN CBG27172"/>
    <property type="match status" value="1"/>
</dbReference>
<dbReference type="AlphaFoldDB" id="A0A914KXI9"/>
<dbReference type="InterPro" id="IPR036397">
    <property type="entry name" value="RNaseH_sf"/>
</dbReference>
<keyword evidence="1" id="KW-1185">Reference proteome</keyword>
<dbReference type="Gene3D" id="3.30.420.10">
    <property type="entry name" value="Ribonuclease H-like superfamily/Ribonuclease H"/>
    <property type="match status" value="1"/>
</dbReference>